<dbReference type="EMBL" id="UOFP01000291">
    <property type="protein sequence ID" value="VAW89783.1"/>
    <property type="molecule type" value="Genomic_DNA"/>
</dbReference>
<dbReference type="InterPro" id="IPR001789">
    <property type="entry name" value="Sig_transdc_resp-reg_receiver"/>
</dbReference>
<dbReference type="SMART" id="SM00448">
    <property type="entry name" value="REC"/>
    <property type="match status" value="1"/>
</dbReference>
<dbReference type="GO" id="GO:0000160">
    <property type="term" value="P:phosphorelay signal transduction system"/>
    <property type="evidence" value="ECO:0007669"/>
    <property type="project" value="InterPro"/>
</dbReference>
<feature type="domain" description="Response regulatory" evidence="1">
    <location>
        <begin position="6"/>
        <end position="122"/>
    </location>
</feature>
<evidence type="ECO:0008006" key="4">
    <source>
        <dbReference type="Google" id="ProtNLM"/>
    </source>
</evidence>
<dbReference type="Pfam" id="PF13487">
    <property type="entry name" value="HD_5"/>
    <property type="match status" value="1"/>
</dbReference>
<feature type="domain" description="HD-GYP" evidence="2">
    <location>
        <begin position="149"/>
        <end position="359"/>
    </location>
</feature>
<dbReference type="SUPFAM" id="SSF109604">
    <property type="entry name" value="HD-domain/PDEase-like"/>
    <property type="match status" value="1"/>
</dbReference>
<dbReference type="AlphaFoldDB" id="A0A3B0ZNN7"/>
<evidence type="ECO:0000259" key="1">
    <source>
        <dbReference type="PROSITE" id="PS50110"/>
    </source>
</evidence>
<dbReference type="Pfam" id="PF00072">
    <property type="entry name" value="Response_reg"/>
    <property type="match status" value="1"/>
</dbReference>
<gene>
    <name evidence="3" type="ORF">MNBD_GAMMA18-2475</name>
</gene>
<dbReference type="PANTHER" id="PTHR45228">
    <property type="entry name" value="CYCLIC DI-GMP PHOSPHODIESTERASE TM_0186-RELATED"/>
    <property type="match status" value="1"/>
</dbReference>
<dbReference type="SMART" id="SM00471">
    <property type="entry name" value="HDc"/>
    <property type="match status" value="1"/>
</dbReference>
<dbReference type="SUPFAM" id="SSF52172">
    <property type="entry name" value="CheY-like"/>
    <property type="match status" value="1"/>
</dbReference>
<dbReference type="PROSITE" id="PS50110">
    <property type="entry name" value="RESPONSE_REGULATORY"/>
    <property type="match status" value="1"/>
</dbReference>
<dbReference type="InterPro" id="IPR037522">
    <property type="entry name" value="HD_GYP_dom"/>
</dbReference>
<dbReference type="PANTHER" id="PTHR45228:SF5">
    <property type="entry name" value="CYCLIC DI-GMP PHOSPHODIESTERASE VC_1348-RELATED"/>
    <property type="match status" value="1"/>
</dbReference>
<dbReference type="CDD" id="cd00077">
    <property type="entry name" value="HDc"/>
    <property type="match status" value="1"/>
</dbReference>
<accession>A0A3B0ZNN7</accession>
<dbReference type="InterPro" id="IPR052020">
    <property type="entry name" value="Cyclic_di-GMP/3'3'-cGAMP_PDE"/>
</dbReference>
<dbReference type="Gene3D" id="3.40.50.2300">
    <property type="match status" value="1"/>
</dbReference>
<reference evidence="3" key="1">
    <citation type="submission" date="2018-06" db="EMBL/GenBank/DDBJ databases">
        <authorList>
            <person name="Zhirakovskaya E."/>
        </authorList>
    </citation>
    <scope>NUCLEOTIDE SEQUENCE</scope>
</reference>
<organism evidence="3">
    <name type="scientific">hydrothermal vent metagenome</name>
    <dbReference type="NCBI Taxonomy" id="652676"/>
    <lineage>
        <taxon>unclassified sequences</taxon>
        <taxon>metagenomes</taxon>
        <taxon>ecological metagenomes</taxon>
    </lineage>
</organism>
<evidence type="ECO:0000313" key="3">
    <source>
        <dbReference type="EMBL" id="VAW89783.1"/>
    </source>
</evidence>
<protein>
    <recommendedName>
        <fullName evidence="4">Response regulator</fullName>
    </recommendedName>
</protein>
<evidence type="ECO:0000259" key="2">
    <source>
        <dbReference type="PROSITE" id="PS51832"/>
    </source>
</evidence>
<dbReference type="InterPro" id="IPR003607">
    <property type="entry name" value="HD/PDEase_dom"/>
</dbReference>
<dbReference type="PROSITE" id="PS51832">
    <property type="entry name" value="HD_GYP"/>
    <property type="match status" value="1"/>
</dbReference>
<proteinExistence type="predicted"/>
<name>A0A3B0ZNN7_9ZZZZ</name>
<dbReference type="Gene3D" id="1.10.3210.10">
    <property type="entry name" value="Hypothetical protein af1432"/>
    <property type="match status" value="1"/>
</dbReference>
<sequence>MNNPARILVVDDERFHLNVIVGLLSDDYKVLIAKGGVRALEIAAADPMPDLILLDIFMPEMDGYEVCQRLKGDDRTRHIPVIYLTAKNDVEGEAHGFSLGAVDYLSKPISPPIVKARVKNHLAYAQALWELEQQNEQLEYKIQERVLEIARTQDVAIHCLASLAETRDNETGNHIRRTQHYIKILAEHLEDHPRFCDLLDADIIKLMFKSAPLHDIGKVGVPDRILLKPGALNQEEWVEMKKHAAHAYDAICRAEQALGSSSFLHSAREIAYTHHEKWDGTGYPRGLKGDDIPLSGRLMSLADVYDALISERVYKPAFSHEKARGIILDGRASYFDPDIVDAFIEIEDQFIAVAKQFEDDP</sequence>
<dbReference type="InterPro" id="IPR011006">
    <property type="entry name" value="CheY-like_superfamily"/>
</dbReference>